<protein>
    <recommendedName>
        <fullName evidence="1">GIY-YIG domain-containing protein</fullName>
    </recommendedName>
</protein>
<dbReference type="Pfam" id="PF22945">
    <property type="entry name" value="LEM-3_GIY-YIG"/>
    <property type="match status" value="1"/>
</dbReference>
<sequence length="250" mass="28965">MNTIQGFSPETCKELKHYVYRLIDPRNAETFYVGKGQNNRIFEHLKRALQLDSNEDEATAKYSRIQDIQRAGLEVIHIIHRHGMTDEVAREVEAALIDAYPGLTNLQSGKNNEHGAMNVFQINQLYDAKVAEFDPKHKLLIININRSFSEQKSAYDAVHLAWKLDKKRAEKADFILAVEKGLIVDILEADEWLEATPENFPELQQKREGRFGFKGKPTDKEYIRALYNRKRLPEIYRKKGASNPVKYTFK</sequence>
<dbReference type="EMBL" id="UGHF01000001">
    <property type="protein sequence ID" value="STO59424.1"/>
    <property type="molecule type" value="Genomic_DNA"/>
</dbReference>
<dbReference type="AlphaFoldDB" id="A0A1V4B0Y0"/>
<name>A0A1V4B0Y0_9PAST</name>
<evidence type="ECO:0000313" key="3">
    <source>
        <dbReference type="Proteomes" id="UP000254329"/>
    </source>
</evidence>
<evidence type="ECO:0000313" key="2">
    <source>
        <dbReference type="EMBL" id="STO59424.1"/>
    </source>
</evidence>
<organism evidence="2 3">
    <name type="scientific">Canicola haemoglobinophilus</name>
    <dbReference type="NCBI Taxonomy" id="733"/>
    <lineage>
        <taxon>Bacteria</taxon>
        <taxon>Pseudomonadati</taxon>
        <taxon>Pseudomonadota</taxon>
        <taxon>Gammaproteobacteria</taxon>
        <taxon>Pasteurellales</taxon>
        <taxon>Pasteurellaceae</taxon>
        <taxon>Canicola</taxon>
    </lineage>
</organism>
<dbReference type="RefSeq" id="WP_078218464.1">
    <property type="nucleotide sequence ID" value="NZ_MUXZ01000017.1"/>
</dbReference>
<reference evidence="2 3" key="1">
    <citation type="submission" date="2018-06" db="EMBL/GenBank/DDBJ databases">
        <authorList>
            <consortium name="Pathogen Informatics"/>
            <person name="Doyle S."/>
        </authorList>
    </citation>
    <scope>NUCLEOTIDE SEQUENCE [LARGE SCALE GENOMIC DNA]</scope>
    <source>
        <strain evidence="2 3">NCTC1659</strain>
    </source>
</reference>
<feature type="domain" description="GIY-YIG" evidence="1">
    <location>
        <begin position="15"/>
        <end position="106"/>
    </location>
</feature>
<proteinExistence type="predicted"/>
<gene>
    <name evidence="2" type="ORF">NCTC1659_00673</name>
</gene>
<dbReference type="PROSITE" id="PS50164">
    <property type="entry name" value="GIY_YIG"/>
    <property type="match status" value="1"/>
</dbReference>
<evidence type="ECO:0000259" key="1">
    <source>
        <dbReference type="PROSITE" id="PS50164"/>
    </source>
</evidence>
<dbReference type="Proteomes" id="UP000254329">
    <property type="component" value="Unassembled WGS sequence"/>
</dbReference>
<accession>A0A1V4B0Y0</accession>
<keyword evidence="3" id="KW-1185">Reference proteome</keyword>
<dbReference type="InterPro" id="IPR000305">
    <property type="entry name" value="GIY-YIG_endonuc"/>
</dbReference>
<dbReference type="CDD" id="cd10440">
    <property type="entry name" value="GIY-YIG_COG3680"/>
    <property type="match status" value="1"/>
</dbReference>